<comment type="caution">
    <text evidence="1">The sequence shown here is derived from an EMBL/GenBank/DDBJ whole genome shotgun (WGS) entry which is preliminary data.</text>
</comment>
<dbReference type="AlphaFoldDB" id="A0A921QC59"/>
<sequence>MTLTTIDGPDESSCQQFQAPSKASLMTSCCRQVTFHWGSHNDVDLPLYRGLLQFLQF</sequence>
<evidence type="ECO:0000313" key="2">
    <source>
        <dbReference type="Proteomes" id="UP000807115"/>
    </source>
</evidence>
<dbReference type="EMBL" id="CM027688">
    <property type="protein sequence ID" value="KAG0518017.1"/>
    <property type="molecule type" value="Genomic_DNA"/>
</dbReference>
<reference evidence="1" key="2">
    <citation type="submission" date="2020-10" db="EMBL/GenBank/DDBJ databases">
        <authorList>
            <person name="Cooper E.A."/>
            <person name="Brenton Z.W."/>
            <person name="Flinn B.S."/>
            <person name="Jenkins J."/>
            <person name="Shu S."/>
            <person name="Flowers D."/>
            <person name="Luo F."/>
            <person name="Wang Y."/>
            <person name="Xia P."/>
            <person name="Barry K."/>
            <person name="Daum C."/>
            <person name="Lipzen A."/>
            <person name="Yoshinaga Y."/>
            <person name="Schmutz J."/>
            <person name="Saski C."/>
            <person name="Vermerris W."/>
            <person name="Kresovich S."/>
        </authorList>
    </citation>
    <scope>NUCLEOTIDE SEQUENCE</scope>
</reference>
<dbReference type="Proteomes" id="UP000807115">
    <property type="component" value="Chromosome 9"/>
</dbReference>
<reference evidence="1" key="1">
    <citation type="journal article" date="2019" name="BMC Genomics">
        <title>A new reference genome for Sorghum bicolor reveals high levels of sequence similarity between sweet and grain genotypes: implications for the genetics of sugar metabolism.</title>
        <authorList>
            <person name="Cooper E.A."/>
            <person name="Brenton Z.W."/>
            <person name="Flinn B.S."/>
            <person name="Jenkins J."/>
            <person name="Shu S."/>
            <person name="Flowers D."/>
            <person name="Luo F."/>
            <person name="Wang Y."/>
            <person name="Xia P."/>
            <person name="Barry K."/>
            <person name="Daum C."/>
            <person name="Lipzen A."/>
            <person name="Yoshinaga Y."/>
            <person name="Schmutz J."/>
            <person name="Saski C."/>
            <person name="Vermerris W."/>
            <person name="Kresovich S."/>
        </authorList>
    </citation>
    <scope>NUCLEOTIDE SEQUENCE</scope>
</reference>
<accession>A0A921QC59</accession>
<gene>
    <name evidence="1" type="ORF">BDA96_09G139300</name>
</gene>
<proteinExistence type="predicted"/>
<name>A0A921QC59_SORBI</name>
<protein>
    <submittedName>
        <fullName evidence="1">Uncharacterized protein</fullName>
    </submittedName>
</protein>
<evidence type="ECO:0000313" key="1">
    <source>
        <dbReference type="EMBL" id="KAG0518017.1"/>
    </source>
</evidence>
<organism evidence="1 2">
    <name type="scientific">Sorghum bicolor</name>
    <name type="common">Sorghum</name>
    <name type="synonym">Sorghum vulgare</name>
    <dbReference type="NCBI Taxonomy" id="4558"/>
    <lineage>
        <taxon>Eukaryota</taxon>
        <taxon>Viridiplantae</taxon>
        <taxon>Streptophyta</taxon>
        <taxon>Embryophyta</taxon>
        <taxon>Tracheophyta</taxon>
        <taxon>Spermatophyta</taxon>
        <taxon>Magnoliopsida</taxon>
        <taxon>Liliopsida</taxon>
        <taxon>Poales</taxon>
        <taxon>Poaceae</taxon>
        <taxon>PACMAD clade</taxon>
        <taxon>Panicoideae</taxon>
        <taxon>Andropogonodae</taxon>
        <taxon>Andropogoneae</taxon>
        <taxon>Sorghinae</taxon>
        <taxon>Sorghum</taxon>
    </lineage>
</organism>